<protein>
    <recommendedName>
        <fullName evidence="2">PPIase cyclophilin-type domain-containing protein</fullName>
    </recommendedName>
</protein>
<dbReference type="SUPFAM" id="SSF50891">
    <property type="entry name" value="Cyclophilin-like"/>
    <property type="match status" value="1"/>
</dbReference>
<comment type="caution">
    <text evidence="3">The sequence shown here is derived from an EMBL/GenBank/DDBJ whole genome shotgun (WGS) entry which is preliminary data.</text>
</comment>
<feature type="compositionally biased region" description="Basic and acidic residues" evidence="1">
    <location>
        <begin position="134"/>
        <end position="151"/>
    </location>
</feature>
<dbReference type="GO" id="GO:0003755">
    <property type="term" value="F:peptidyl-prolyl cis-trans isomerase activity"/>
    <property type="evidence" value="ECO:0007669"/>
    <property type="project" value="InterPro"/>
</dbReference>
<accession>A0AAE1Q4A3</accession>
<dbReference type="Gene3D" id="2.40.100.10">
    <property type="entry name" value="Cyclophilin-like"/>
    <property type="match status" value="1"/>
</dbReference>
<name>A0AAE1Q4A3_9EUCA</name>
<dbReference type="EMBL" id="JAWZYT010000769">
    <property type="protein sequence ID" value="KAK4319244.1"/>
    <property type="molecule type" value="Genomic_DNA"/>
</dbReference>
<dbReference type="AlphaFoldDB" id="A0AAE1Q4A3"/>
<evidence type="ECO:0000313" key="3">
    <source>
        <dbReference type="EMBL" id="KAK4319244.1"/>
    </source>
</evidence>
<dbReference type="InterPro" id="IPR002130">
    <property type="entry name" value="Cyclophilin-type_PPIase_dom"/>
</dbReference>
<feature type="domain" description="PPIase cyclophilin-type" evidence="2">
    <location>
        <begin position="58"/>
        <end position="268"/>
    </location>
</feature>
<keyword evidence="4" id="KW-1185">Reference proteome</keyword>
<evidence type="ECO:0000259" key="2">
    <source>
        <dbReference type="PROSITE" id="PS50072"/>
    </source>
</evidence>
<evidence type="ECO:0000313" key="4">
    <source>
        <dbReference type="Proteomes" id="UP001292094"/>
    </source>
</evidence>
<dbReference type="Proteomes" id="UP001292094">
    <property type="component" value="Unassembled WGS sequence"/>
</dbReference>
<sequence>MVTHLLSGVAQGFQDGFNPFLVSPHPSPLLSRRGAGGGGIPVLCRQRSDSPSPNKRLYIEFSNGKEKLGRIVIKVWSRVGRVGWVFESLVTHRDHFGYRGSRVYACCKNDWILLGDLLYHSLTLDSPTTPQSDWDPRQETEMTESKTKTNKNDADDIDVVVEDKADNQLLPSKLHRGYRGILETECDLETCDLLRGSVVLVASDLDLESQTWRLGPQVKICLADNPLRSCRVIGQVVEGMDVADRISHLADKMGSEPAVRVTIADSGYCC</sequence>
<gene>
    <name evidence="3" type="ORF">Pmani_009807</name>
</gene>
<organism evidence="3 4">
    <name type="scientific">Petrolisthes manimaculis</name>
    <dbReference type="NCBI Taxonomy" id="1843537"/>
    <lineage>
        <taxon>Eukaryota</taxon>
        <taxon>Metazoa</taxon>
        <taxon>Ecdysozoa</taxon>
        <taxon>Arthropoda</taxon>
        <taxon>Crustacea</taxon>
        <taxon>Multicrustacea</taxon>
        <taxon>Malacostraca</taxon>
        <taxon>Eumalacostraca</taxon>
        <taxon>Eucarida</taxon>
        <taxon>Decapoda</taxon>
        <taxon>Pleocyemata</taxon>
        <taxon>Anomura</taxon>
        <taxon>Galatheoidea</taxon>
        <taxon>Porcellanidae</taxon>
        <taxon>Petrolisthes</taxon>
    </lineage>
</organism>
<dbReference type="InterPro" id="IPR029000">
    <property type="entry name" value="Cyclophilin-like_dom_sf"/>
</dbReference>
<dbReference type="PROSITE" id="PS50072">
    <property type="entry name" value="CSA_PPIASE_2"/>
    <property type="match status" value="1"/>
</dbReference>
<proteinExistence type="predicted"/>
<reference evidence="3" key="1">
    <citation type="submission" date="2023-11" db="EMBL/GenBank/DDBJ databases">
        <title>Genome assemblies of two species of porcelain crab, Petrolisthes cinctipes and Petrolisthes manimaculis (Anomura: Porcellanidae).</title>
        <authorList>
            <person name="Angst P."/>
        </authorList>
    </citation>
    <scope>NUCLEOTIDE SEQUENCE</scope>
    <source>
        <strain evidence="3">PB745_02</strain>
        <tissue evidence="3">Gill</tissue>
    </source>
</reference>
<evidence type="ECO:0000256" key="1">
    <source>
        <dbReference type="SAM" id="MobiDB-lite"/>
    </source>
</evidence>
<feature type="region of interest" description="Disordered" evidence="1">
    <location>
        <begin position="127"/>
        <end position="151"/>
    </location>
</feature>